<dbReference type="InterPro" id="IPR005064">
    <property type="entry name" value="BUG"/>
</dbReference>
<dbReference type="STRING" id="658167.SAMN04488135_10352"/>
<proteinExistence type="inferred from homology"/>
<dbReference type="Gene3D" id="3.40.190.150">
    <property type="entry name" value="Bordetella uptake gene, domain 1"/>
    <property type="match status" value="1"/>
</dbReference>
<evidence type="ECO:0000256" key="1">
    <source>
        <dbReference type="ARBA" id="ARBA00006987"/>
    </source>
</evidence>
<organism evidence="3 4">
    <name type="scientific">Pollutimonas bauzanensis</name>
    <dbReference type="NCBI Taxonomy" id="658167"/>
    <lineage>
        <taxon>Bacteria</taxon>
        <taxon>Pseudomonadati</taxon>
        <taxon>Pseudomonadota</taxon>
        <taxon>Betaproteobacteria</taxon>
        <taxon>Burkholderiales</taxon>
        <taxon>Alcaligenaceae</taxon>
        <taxon>Pollutimonas</taxon>
    </lineage>
</organism>
<dbReference type="EMBL" id="FQXE01000003">
    <property type="protein sequence ID" value="SHH36664.1"/>
    <property type="molecule type" value="Genomic_DNA"/>
</dbReference>
<dbReference type="RefSeq" id="WP_073102255.1">
    <property type="nucleotide sequence ID" value="NZ_FQXE01000003.1"/>
</dbReference>
<dbReference type="PIRSF" id="PIRSF017082">
    <property type="entry name" value="YflP"/>
    <property type="match status" value="1"/>
</dbReference>
<keyword evidence="4" id="KW-1185">Reference proteome</keyword>
<dbReference type="InterPro" id="IPR042100">
    <property type="entry name" value="Bug_dom1"/>
</dbReference>
<dbReference type="PANTHER" id="PTHR42928:SF5">
    <property type="entry name" value="BLR1237 PROTEIN"/>
    <property type="match status" value="1"/>
</dbReference>
<feature type="chain" id="PRO_5013110363" evidence="2">
    <location>
        <begin position="26"/>
        <end position="324"/>
    </location>
</feature>
<feature type="signal peptide" evidence="2">
    <location>
        <begin position="1"/>
        <end position="25"/>
    </location>
</feature>
<accession>A0A1M5SDN7</accession>
<reference evidence="3 4" key="1">
    <citation type="submission" date="2016-11" db="EMBL/GenBank/DDBJ databases">
        <authorList>
            <person name="Jaros S."/>
            <person name="Januszkiewicz K."/>
            <person name="Wedrychowicz H."/>
        </authorList>
    </citation>
    <scope>NUCLEOTIDE SEQUENCE [LARGE SCALE GENOMIC DNA]</scope>
    <source>
        <strain evidence="3 4">CGMCC 1.10190</strain>
    </source>
</reference>
<gene>
    <name evidence="3" type="ORF">SAMN04488135_10352</name>
</gene>
<dbReference type="CDD" id="cd07012">
    <property type="entry name" value="PBP2_Bug_TTT"/>
    <property type="match status" value="1"/>
</dbReference>
<comment type="similarity">
    <text evidence="1">Belongs to the UPF0065 (bug) family.</text>
</comment>
<evidence type="ECO:0000313" key="3">
    <source>
        <dbReference type="EMBL" id="SHH36664.1"/>
    </source>
</evidence>
<evidence type="ECO:0000256" key="2">
    <source>
        <dbReference type="SAM" id="SignalP"/>
    </source>
</evidence>
<evidence type="ECO:0000313" key="4">
    <source>
        <dbReference type="Proteomes" id="UP000184226"/>
    </source>
</evidence>
<dbReference type="SUPFAM" id="SSF53850">
    <property type="entry name" value="Periplasmic binding protein-like II"/>
    <property type="match status" value="1"/>
</dbReference>
<dbReference type="Pfam" id="PF03401">
    <property type="entry name" value="TctC"/>
    <property type="match status" value="1"/>
</dbReference>
<keyword evidence="2" id="KW-0732">Signal</keyword>
<sequence length="324" mass="34180">MNVLRRFFIASVGAIVLAGPALSLAADDFPNKPIRLIVPFSPGSGTDNTARYLAREMEAALKSPVIVENRPGGNSFIAANMVAASAPDGYTLLISGSSAMTVNAAVFKKLPYDPLNDFAPVARLARGAMGLAVPASAPYRSVGDLVEALKQKPGTLNYASGSAAYQITTELFLSMAGAKAIHIPYKGAAQALTDLAGNQVNFAFGDYAALVPFIQSGKLRLLAVTSADRLVSAPDTPTLGESGFTGFDMINWTSAFAPKGTPASVIKRLSDTMVSIYENARTREFLASTNWESFPTGPEALHKYQIAEIAKWSEAAEVAGIEKP</sequence>
<protein>
    <submittedName>
        <fullName evidence="3">Tripartite-type tricarboxylate transporter, receptor component TctC</fullName>
    </submittedName>
</protein>
<dbReference type="Proteomes" id="UP000184226">
    <property type="component" value="Unassembled WGS sequence"/>
</dbReference>
<dbReference type="Gene3D" id="3.40.190.10">
    <property type="entry name" value="Periplasmic binding protein-like II"/>
    <property type="match status" value="1"/>
</dbReference>
<name>A0A1M5SDN7_9BURK</name>
<keyword evidence="3" id="KW-0675">Receptor</keyword>
<dbReference type="OrthoDB" id="8678477at2"/>
<dbReference type="PANTHER" id="PTHR42928">
    <property type="entry name" value="TRICARBOXYLATE-BINDING PROTEIN"/>
    <property type="match status" value="1"/>
</dbReference>
<dbReference type="AlphaFoldDB" id="A0A1M5SDN7"/>